<reference evidence="2" key="2">
    <citation type="submission" date="2013-11" db="EMBL/GenBank/DDBJ databases">
        <title>The Genome Sequence of Phytophthora parasitica IAC_01/95.</title>
        <authorList>
            <consortium name="The Broad Institute Genomics Platform"/>
            <person name="Russ C."/>
            <person name="Tyler B."/>
            <person name="Panabieres F."/>
            <person name="Shan W."/>
            <person name="Tripathy S."/>
            <person name="Grunwald N."/>
            <person name="Machado M."/>
            <person name="Johnson C.S."/>
            <person name="Arredondo F."/>
            <person name="Hong C."/>
            <person name="Coffey M."/>
            <person name="Young S.K."/>
            <person name="Zeng Q."/>
            <person name="Gargeya S."/>
            <person name="Fitzgerald M."/>
            <person name="Abouelleil A."/>
            <person name="Alvarado L."/>
            <person name="Chapman S.B."/>
            <person name="Gainer-Dewar J."/>
            <person name="Goldberg J."/>
            <person name="Griggs A."/>
            <person name="Gujja S."/>
            <person name="Hansen M."/>
            <person name="Howarth C."/>
            <person name="Imamovic A."/>
            <person name="Ireland A."/>
            <person name="Larimer J."/>
            <person name="McCowan C."/>
            <person name="Murphy C."/>
            <person name="Pearson M."/>
            <person name="Poon T.W."/>
            <person name="Priest M."/>
            <person name="Roberts A."/>
            <person name="Saif S."/>
            <person name="Shea T."/>
            <person name="Sykes S."/>
            <person name="Wortman J."/>
            <person name="Nusbaum C."/>
            <person name="Birren B."/>
        </authorList>
    </citation>
    <scope>NUCLEOTIDE SEQUENCE [LARGE SCALE GENOMIC DNA]</scope>
    <source>
        <strain evidence="2">IAC_01/95</strain>
    </source>
</reference>
<sequence>MRPDLGLAVTGAVEAGAVETAAAAVHVGEHGVKLFKLLQLDADALPKRANQFPAVDTARSVFSNEITEARPLLKLIELKTYNSTVPKLLAVTIAIAEVASELVSSASFSY</sequence>
<organism evidence="1 3">
    <name type="scientific">Phytophthora nicotianae</name>
    <name type="common">Potato buckeye rot agent</name>
    <name type="synonym">Phytophthora parasitica</name>
    <dbReference type="NCBI Taxonomy" id="4792"/>
    <lineage>
        <taxon>Eukaryota</taxon>
        <taxon>Sar</taxon>
        <taxon>Stramenopiles</taxon>
        <taxon>Oomycota</taxon>
        <taxon>Peronosporomycetes</taxon>
        <taxon>Peronosporales</taxon>
        <taxon>Peronosporaceae</taxon>
        <taxon>Phytophthora</taxon>
    </lineage>
</organism>
<reference evidence="1 3" key="1">
    <citation type="submission" date="2013-11" db="EMBL/GenBank/DDBJ databases">
        <title>The Genome Sequence of Phytophthora parasitica CJ05E6.</title>
        <authorList>
            <consortium name="The Broad Institute Genomics Platform"/>
            <person name="Russ C."/>
            <person name="Tyler B."/>
            <person name="Panabieres F."/>
            <person name="Shan W."/>
            <person name="Tripathy S."/>
            <person name="Grunwald N."/>
            <person name="Machado M."/>
            <person name="Johnson C.S."/>
            <person name="Arredondo F."/>
            <person name="Hong C."/>
            <person name="Coffey M."/>
            <person name="Young S.K."/>
            <person name="Zeng Q."/>
            <person name="Gargeya S."/>
            <person name="Fitzgerald M."/>
            <person name="Abouelleil A."/>
            <person name="Alvarado L."/>
            <person name="Chapman S.B."/>
            <person name="Gainer-Dewar J."/>
            <person name="Goldberg J."/>
            <person name="Griggs A."/>
            <person name="Gujja S."/>
            <person name="Hansen M."/>
            <person name="Howarth C."/>
            <person name="Imamovic A."/>
            <person name="Ireland A."/>
            <person name="Larimer J."/>
            <person name="McCowan C."/>
            <person name="Murphy C."/>
            <person name="Pearson M."/>
            <person name="Poon T.W."/>
            <person name="Priest M."/>
            <person name="Roberts A."/>
            <person name="Saif S."/>
            <person name="Shea T."/>
            <person name="Sykes S."/>
            <person name="Wortman J."/>
            <person name="Nusbaum C."/>
            <person name="Birren B."/>
        </authorList>
    </citation>
    <scope>NUCLEOTIDE SEQUENCE [LARGE SCALE GENOMIC DNA]</scope>
    <source>
        <strain evidence="1 3">CJ05E6</strain>
    </source>
</reference>
<dbReference type="EMBL" id="KI692256">
    <property type="protein sequence ID" value="ETM48833.1"/>
    <property type="molecule type" value="Genomic_DNA"/>
</dbReference>
<proteinExistence type="predicted"/>
<evidence type="ECO:0000313" key="1">
    <source>
        <dbReference type="EMBL" id="ETL42471.1"/>
    </source>
</evidence>
<evidence type="ECO:0000313" key="3">
    <source>
        <dbReference type="Proteomes" id="UP000053864"/>
    </source>
</evidence>
<dbReference type="EMBL" id="KI672299">
    <property type="protein sequence ID" value="ETL42471.1"/>
    <property type="molecule type" value="Genomic_DNA"/>
</dbReference>
<accession>W2J7W3</accession>
<protein>
    <submittedName>
        <fullName evidence="1">Uncharacterized protein</fullName>
    </submittedName>
</protein>
<dbReference type="AlphaFoldDB" id="W2J7W3"/>
<gene>
    <name evidence="2" type="ORF">L914_06694</name>
    <name evidence="1" type="ORF">L916_06725</name>
</gene>
<dbReference type="Proteomes" id="UP000053864">
    <property type="component" value="Unassembled WGS sequence"/>
</dbReference>
<evidence type="ECO:0000313" key="2">
    <source>
        <dbReference type="EMBL" id="ETM48833.1"/>
    </source>
</evidence>
<name>W2J7W3_PHYNI</name>
<dbReference type="Proteomes" id="UP000054532">
    <property type="component" value="Unassembled WGS sequence"/>
</dbReference>